<dbReference type="AlphaFoldDB" id="A0A8H5MG32"/>
<feature type="compositionally biased region" description="Polar residues" evidence="1">
    <location>
        <begin position="138"/>
        <end position="148"/>
    </location>
</feature>
<evidence type="ECO:0000256" key="1">
    <source>
        <dbReference type="SAM" id="MobiDB-lite"/>
    </source>
</evidence>
<name>A0A8H5MG32_9AGAR</name>
<dbReference type="OrthoDB" id="3058101at2759"/>
<protein>
    <submittedName>
        <fullName evidence="2">Uncharacterized protein</fullName>
    </submittedName>
</protein>
<comment type="caution">
    <text evidence="2">The sequence shown here is derived from an EMBL/GenBank/DDBJ whole genome shotgun (WGS) entry which is preliminary data.</text>
</comment>
<dbReference type="EMBL" id="JAACJN010000005">
    <property type="protein sequence ID" value="KAF5392589.1"/>
    <property type="molecule type" value="Genomic_DNA"/>
</dbReference>
<feature type="compositionally biased region" description="Polar residues" evidence="1">
    <location>
        <begin position="31"/>
        <end position="41"/>
    </location>
</feature>
<gene>
    <name evidence="2" type="ORF">D9757_002094</name>
</gene>
<organism evidence="2 3">
    <name type="scientific">Collybiopsis confluens</name>
    <dbReference type="NCBI Taxonomy" id="2823264"/>
    <lineage>
        <taxon>Eukaryota</taxon>
        <taxon>Fungi</taxon>
        <taxon>Dikarya</taxon>
        <taxon>Basidiomycota</taxon>
        <taxon>Agaricomycotina</taxon>
        <taxon>Agaricomycetes</taxon>
        <taxon>Agaricomycetidae</taxon>
        <taxon>Agaricales</taxon>
        <taxon>Marasmiineae</taxon>
        <taxon>Omphalotaceae</taxon>
        <taxon>Collybiopsis</taxon>
    </lineage>
</organism>
<feature type="region of interest" description="Disordered" evidence="1">
    <location>
        <begin position="1"/>
        <end position="86"/>
    </location>
</feature>
<feature type="region of interest" description="Disordered" evidence="1">
    <location>
        <begin position="133"/>
        <end position="158"/>
    </location>
</feature>
<reference evidence="2 3" key="1">
    <citation type="journal article" date="2020" name="ISME J.">
        <title>Uncovering the hidden diversity of litter-decomposition mechanisms in mushroom-forming fungi.</title>
        <authorList>
            <person name="Floudas D."/>
            <person name="Bentzer J."/>
            <person name="Ahren D."/>
            <person name="Johansson T."/>
            <person name="Persson P."/>
            <person name="Tunlid A."/>
        </authorList>
    </citation>
    <scope>NUCLEOTIDE SEQUENCE [LARGE SCALE GENOMIC DNA]</scope>
    <source>
        <strain evidence="2 3">CBS 406.79</strain>
    </source>
</reference>
<proteinExistence type="predicted"/>
<dbReference type="Proteomes" id="UP000518752">
    <property type="component" value="Unassembled WGS sequence"/>
</dbReference>
<keyword evidence="3" id="KW-1185">Reference proteome</keyword>
<accession>A0A8H5MG32</accession>
<evidence type="ECO:0000313" key="2">
    <source>
        <dbReference type="EMBL" id="KAF5392589.1"/>
    </source>
</evidence>
<feature type="compositionally biased region" description="Basic residues" evidence="1">
    <location>
        <begin position="49"/>
        <end position="66"/>
    </location>
</feature>
<evidence type="ECO:0000313" key="3">
    <source>
        <dbReference type="Proteomes" id="UP000518752"/>
    </source>
</evidence>
<sequence length="470" mass="51467">MSPSRSQSPDPLSSYELHPVSASAAKIPTHIASTPPTRSQHPPSPQRTSIHRGKGKERAHGPKAHTSHSPSDSDNQEVVRASAEAMEQAVEQYRKSQITVMDALRTIRDSTDDATVAADYIAEIQHIQRDLNAAASRRSAQPQNAATTDQDEVSPEEAANAALWASLEASILPEAGAATATSFKSTSDALVQLIANSLKPTSGLSSALITAAPHLASLSTPISAPLHVQKTWKLRAVIAVESDLTPLLHQISAQSFTDPLPRALLRLIVKDQYVDFEKVHATVTQPGLIHDSKDFSTDYTLVRKEATIRSLPLSTEAQWLRVFYAWLAPLLLVYPHRKDELHAYQGHVSKYFRSSSDPTVAIRIDKEMRNLAANTPTDLSDTRAFHEVFLKEILMSSHKRPASTVLSSSSPSKRQTSACILWNQNRCPADPCRNKRRHGVCSECGEAHRAIDNDSCRAKLTARSGRTSRS</sequence>
<feature type="compositionally biased region" description="Polar residues" evidence="1">
    <location>
        <begin position="1"/>
        <end position="11"/>
    </location>
</feature>